<dbReference type="InterPro" id="IPR051735">
    <property type="entry name" value="CFEM_domain"/>
</dbReference>
<name>A0A9W8QTC3_9HYPO</name>
<evidence type="ECO:0000256" key="5">
    <source>
        <dbReference type="ARBA" id="ARBA00022525"/>
    </source>
</evidence>
<comment type="caution">
    <text evidence="19">The sequence shown here is derived from an EMBL/GenBank/DDBJ whole genome shotgun (WGS) entry which is preliminary data.</text>
</comment>
<evidence type="ECO:0000259" key="18">
    <source>
        <dbReference type="PROSITE" id="PS52012"/>
    </source>
</evidence>
<evidence type="ECO:0000256" key="11">
    <source>
        <dbReference type="ARBA" id="ARBA00023136"/>
    </source>
</evidence>
<dbReference type="Proteomes" id="UP001152087">
    <property type="component" value="Unassembled WGS sequence"/>
</dbReference>
<feature type="binding site" description="axial binding residue" evidence="15">
    <location>
        <position position="47"/>
    </location>
    <ligand>
        <name>heme</name>
        <dbReference type="ChEBI" id="CHEBI:30413"/>
    </ligand>
    <ligandPart>
        <name>Fe</name>
        <dbReference type="ChEBI" id="CHEBI:18248"/>
    </ligandPart>
</feature>
<comment type="subcellular location">
    <subcellularLocation>
        <location evidence="1">Cell membrane</location>
        <topology evidence="1">Lipid-anchor</topology>
        <topology evidence="1">GPI-anchor</topology>
    </subcellularLocation>
    <subcellularLocation>
        <location evidence="2">Secreted</location>
    </subcellularLocation>
</comment>
<evidence type="ECO:0000256" key="15">
    <source>
        <dbReference type="PROSITE-ProRule" id="PRU01356"/>
    </source>
</evidence>
<dbReference type="PROSITE" id="PS52012">
    <property type="entry name" value="CFEM"/>
    <property type="match status" value="1"/>
</dbReference>
<keyword evidence="10 15" id="KW-0408">Iron</keyword>
<sequence length="160" mass="15873">MKAAFVVLAIAGLASAAEKTMFDALPECSHDCLTKAIKGSSSCKPEDNDCLCEVDNYRNIYTGAQACVLQACGAAKSVEDVLPAAAQFCYDVTGGATAPPVDESATVKSTGSATTKAAESTGTPEAAATATSSTASPDGAAAMGSIGGFGMMVLGLLAAF</sequence>
<evidence type="ECO:0000256" key="7">
    <source>
        <dbReference type="ARBA" id="ARBA00022622"/>
    </source>
</evidence>
<keyword evidence="13" id="KW-0325">Glycoprotein</keyword>
<evidence type="ECO:0000256" key="17">
    <source>
        <dbReference type="SAM" id="SignalP"/>
    </source>
</evidence>
<dbReference type="GO" id="GO:0005886">
    <property type="term" value="C:plasma membrane"/>
    <property type="evidence" value="ECO:0007669"/>
    <property type="project" value="UniProtKB-SubCell"/>
</dbReference>
<feature type="disulfide bond" evidence="15">
    <location>
        <begin position="43"/>
        <end position="50"/>
    </location>
</feature>
<dbReference type="GO" id="GO:0005576">
    <property type="term" value="C:extracellular region"/>
    <property type="evidence" value="ECO:0007669"/>
    <property type="project" value="UniProtKB-SubCell"/>
</dbReference>
<dbReference type="PANTHER" id="PTHR37928:SF2">
    <property type="entry name" value="GPI ANCHORED CFEM DOMAIN PROTEIN (AFU_ORTHOLOGUE AFUA_6G10580)"/>
    <property type="match status" value="1"/>
</dbReference>
<reference evidence="19" key="1">
    <citation type="submission" date="2022-09" db="EMBL/GenBank/DDBJ databases">
        <title>Fusarium specimens isolated from Avocado Roots.</title>
        <authorList>
            <person name="Stajich J."/>
            <person name="Roper C."/>
            <person name="Heimlech-Rivalta G."/>
        </authorList>
    </citation>
    <scope>NUCLEOTIDE SEQUENCE</scope>
    <source>
        <strain evidence="19">A02</strain>
    </source>
</reference>
<evidence type="ECO:0000256" key="8">
    <source>
        <dbReference type="ARBA" id="ARBA00022723"/>
    </source>
</evidence>
<evidence type="ECO:0000256" key="9">
    <source>
        <dbReference type="ARBA" id="ARBA00022729"/>
    </source>
</evidence>
<evidence type="ECO:0000256" key="16">
    <source>
        <dbReference type="SAM" id="MobiDB-lite"/>
    </source>
</evidence>
<feature type="region of interest" description="Disordered" evidence="16">
    <location>
        <begin position="101"/>
        <end position="137"/>
    </location>
</feature>
<organism evidence="19 20">
    <name type="scientific">Fusarium falciforme</name>
    <dbReference type="NCBI Taxonomy" id="195108"/>
    <lineage>
        <taxon>Eukaryota</taxon>
        <taxon>Fungi</taxon>
        <taxon>Dikarya</taxon>
        <taxon>Ascomycota</taxon>
        <taxon>Pezizomycotina</taxon>
        <taxon>Sordariomycetes</taxon>
        <taxon>Hypocreomycetidae</taxon>
        <taxon>Hypocreales</taxon>
        <taxon>Nectriaceae</taxon>
        <taxon>Fusarium</taxon>
        <taxon>Fusarium solani species complex</taxon>
    </lineage>
</organism>
<evidence type="ECO:0000256" key="10">
    <source>
        <dbReference type="ARBA" id="ARBA00023004"/>
    </source>
</evidence>
<feature type="chain" id="PRO_5040823961" description="CFEM domain-containing protein" evidence="17">
    <location>
        <begin position="17"/>
        <end position="160"/>
    </location>
</feature>
<feature type="signal peptide" evidence="17">
    <location>
        <begin position="1"/>
        <end position="16"/>
    </location>
</feature>
<dbReference type="AlphaFoldDB" id="A0A9W8QTC3"/>
<keyword evidence="11" id="KW-0472">Membrane</keyword>
<keyword evidence="4" id="KW-1003">Cell membrane</keyword>
<accession>A0A9W8QTC3</accession>
<feature type="domain" description="CFEM" evidence="18">
    <location>
        <begin position="1"/>
        <end position="114"/>
    </location>
</feature>
<keyword evidence="5" id="KW-0964">Secreted</keyword>
<dbReference type="Pfam" id="PF05730">
    <property type="entry name" value="CFEM"/>
    <property type="match status" value="1"/>
</dbReference>
<proteinExistence type="inferred from homology"/>
<keyword evidence="6 15" id="KW-0349">Heme</keyword>
<evidence type="ECO:0000256" key="13">
    <source>
        <dbReference type="ARBA" id="ARBA00023180"/>
    </source>
</evidence>
<protein>
    <recommendedName>
        <fullName evidence="18">CFEM domain-containing protein</fullName>
    </recommendedName>
</protein>
<dbReference type="GO" id="GO:0046872">
    <property type="term" value="F:metal ion binding"/>
    <property type="evidence" value="ECO:0007669"/>
    <property type="project" value="UniProtKB-UniRule"/>
</dbReference>
<feature type="compositionally biased region" description="Polar residues" evidence="16">
    <location>
        <begin position="106"/>
        <end position="115"/>
    </location>
</feature>
<dbReference type="GO" id="GO:0098552">
    <property type="term" value="C:side of membrane"/>
    <property type="evidence" value="ECO:0007669"/>
    <property type="project" value="UniProtKB-KW"/>
</dbReference>
<comment type="similarity">
    <text evidence="3">Belongs to the RBT5 family.</text>
</comment>
<dbReference type="InterPro" id="IPR008427">
    <property type="entry name" value="Extracellular_membr_CFEM_dom"/>
</dbReference>
<keyword evidence="7" id="KW-0336">GPI-anchor</keyword>
<dbReference type="EMBL" id="JAOQAV010000073">
    <property type="protein sequence ID" value="KAJ4178530.1"/>
    <property type="molecule type" value="Genomic_DNA"/>
</dbReference>
<comment type="caution">
    <text evidence="15">Lacks conserved residue(s) required for the propagation of feature annotation.</text>
</comment>
<evidence type="ECO:0000256" key="14">
    <source>
        <dbReference type="ARBA" id="ARBA00023288"/>
    </source>
</evidence>
<evidence type="ECO:0000313" key="19">
    <source>
        <dbReference type="EMBL" id="KAJ4178530.1"/>
    </source>
</evidence>
<keyword evidence="9 17" id="KW-0732">Signal</keyword>
<evidence type="ECO:0000256" key="12">
    <source>
        <dbReference type="ARBA" id="ARBA00023157"/>
    </source>
</evidence>
<evidence type="ECO:0000256" key="6">
    <source>
        <dbReference type="ARBA" id="ARBA00022617"/>
    </source>
</evidence>
<evidence type="ECO:0000256" key="4">
    <source>
        <dbReference type="ARBA" id="ARBA00022475"/>
    </source>
</evidence>
<feature type="compositionally biased region" description="Low complexity" evidence="16">
    <location>
        <begin position="117"/>
        <end position="137"/>
    </location>
</feature>
<keyword evidence="14" id="KW-0449">Lipoprotein</keyword>
<gene>
    <name evidence="19" type="ORF">NW755_013144</name>
</gene>
<keyword evidence="20" id="KW-1185">Reference proteome</keyword>
<keyword evidence="8 15" id="KW-0479">Metal-binding</keyword>
<evidence type="ECO:0000256" key="1">
    <source>
        <dbReference type="ARBA" id="ARBA00004609"/>
    </source>
</evidence>
<dbReference type="PANTHER" id="PTHR37928">
    <property type="entry name" value="CFEM DOMAIN PROTEIN (AFU_ORTHOLOGUE AFUA_6G14090)"/>
    <property type="match status" value="1"/>
</dbReference>
<keyword evidence="12 15" id="KW-1015">Disulfide bond</keyword>
<evidence type="ECO:0000313" key="20">
    <source>
        <dbReference type="Proteomes" id="UP001152087"/>
    </source>
</evidence>
<evidence type="ECO:0000256" key="3">
    <source>
        <dbReference type="ARBA" id="ARBA00010031"/>
    </source>
</evidence>
<evidence type="ECO:0000256" key="2">
    <source>
        <dbReference type="ARBA" id="ARBA00004613"/>
    </source>
</evidence>